<protein>
    <recommendedName>
        <fullName evidence="4">EGF-like domain-containing protein</fullName>
    </recommendedName>
</protein>
<accession>A0A7M5WS04</accession>
<name>A0A7M5WS04_9CNID</name>
<dbReference type="Proteomes" id="UP000594262">
    <property type="component" value="Unplaced"/>
</dbReference>
<sequence>MHFLTAEGKMLSLIFIPSLIFILTTTVFAQDTCFKTNCQKTTGDLEITHASFTKMADAKLKTWTEMESVADITGTQEEREHLCVEACIKKGVSLCKSVDLSEFDAAGTSICRLFSLDAYNHTDASNIHETRAGYTTFHLKNSFCEDLPCNTGVCQPNFETDGGSCKCSGYSGRFCETLDPLAMEGVGHWTFDDGTMLNEGTGRSTLGDGTQTTGVIIEVLDRSTKVMHCKGASGAISENCFEAPTWSNACFSQHPCPNGFTFAFWLRMLKPLDADYATGIFKVIDQGLSASQYGVYMFFHPSEISLGYETNSAWNKCRYDSYKESLWTEWNFIGITFDHGSTPAFSCFLNDQEFSSTSGSYSTPSVGTFKFGGTTPFFIDDVIFMPTHLKGDRLKVVYNQTKH</sequence>
<dbReference type="InterPro" id="IPR013320">
    <property type="entry name" value="ConA-like_dom_sf"/>
</dbReference>
<proteinExistence type="predicted"/>
<evidence type="ECO:0000313" key="3">
    <source>
        <dbReference type="Proteomes" id="UP000594262"/>
    </source>
</evidence>
<dbReference type="RefSeq" id="XP_066926904.1">
    <property type="nucleotide sequence ID" value="XM_067070803.1"/>
</dbReference>
<evidence type="ECO:0008006" key="4">
    <source>
        <dbReference type="Google" id="ProtNLM"/>
    </source>
</evidence>
<dbReference type="EnsemblMetazoa" id="CLYHEMT008219.1">
    <property type="protein sequence ID" value="CLYHEMP008219.1"/>
    <property type="gene ID" value="CLYHEMG008219"/>
</dbReference>
<dbReference type="GeneID" id="136814280"/>
<keyword evidence="1" id="KW-0732">Signal</keyword>
<dbReference type="SUPFAM" id="SSF49899">
    <property type="entry name" value="Concanavalin A-like lectins/glucanases"/>
    <property type="match status" value="1"/>
</dbReference>
<organism evidence="2 3">
    <name type="scientific">Clytia hemisphaerica</name>
    <dbReference type="NCBI Taxonomy" id="252671"/>
    <lineage>
        <taxon>Eukaryota</taxon>
        <taxon>Metazoa</taxon>
        <taxon>Cnidaria</taxon>
        <taxon>Hydrozoa</taxon>
        <taxon>Hydroidolina</taxon>
        <taxon>Leptothecata</taxon>
        <taxon>Obeliida</taxon>
        <taxon>Clytiidae</taxon>
        <taxon>Clytia</taxon>
    </lineage>
</organism>
<dbReference type="Gene3D" id="2.60.120.200">
    <property type="match status" value="1"/>
</dbReference>
<feature type="signal peptide" evidence="1">
    <location>
        <begin position="1"/>
        <end position="29"/>
    </location>
</feature>
<feature type="chain" id="PRO_5029639107" description="EGF-like domain-containing protein" evidence="1">
    <location>
        <begin position="30"/>
        <end position="403"/>
    </location>
</feature>
<evidence type="ECO:0000313" key="2">
    <source>
        <dbReference type="EnsemblMetazoa" id="CLYHEMP008219.1"/>
    </source>
</evidence>
<dbReference type="AlphaFoldDB" id="A0A7M5WS04"/>
<reference evidence="2" key="1">
    <citation type="submission" date="2021-01" db="UniProtKB">
        <authorList>
            <consortium name="EnsemblMetazoa"/>
        </authorList>
    </citation>
    <scope>IDENTIFICATION</scope>
</reference>
<evidence type="ECO:0000256" key="1">
    <source>
        <dbReference type="SAM" id="SignalP"/>
    </source>
</evidence>
<keyword evidence="3" id="KW-1185">Reference proteome</keyword>